<dbReference type="Pfam" id="PF03803">
    <property type="entry name" value="Scramblase"/>
    <property type="match status" value="1"/>
</dbReference>
<gene>
    <name evidence="3" type="ORF">TELCIR_06254</name>
</gene>
<dbReference type="AlphaFoldDB" id="A0A2G9UNI2"/>
<name>A0A2G9UNI2_TELCI</name>
<keyword evidence="2" id="KW-0564">Palmitate</keyword>
<dbReference type="PANTHER" id="PTHR23248">
    <property type="entry name" value="PHOSPHOLIPID SCRAMBLASE-RELATED"/>
    <property type="match status" value="1"/>
</dbReference>
<protein>
    <recommendedName>
        <fullName evidence="2">Phospholipid scramblase</fullName>
    </recommendedName>
</protein>
<keyword evidence="2" id="KW-0106">Calcium</keyword>
<dbReference type="GO" id="GO:0017128">
    <property type="term" value="F:phospholipid scramblase activity"/>
    <property type="evidence" value="ECO:0007669"/>
    <property type="project" value="InterPro"/>
</dbReference>
<comment type="cofactor">
    <cofactor evidence="2">
        <name>Ca(2+)</name>
        <dbReference type="ChEBI" id="CHEBI:29108"/>
    </cofactor>
</comment>
<reference evidence="3 4" key="1">
    <citation type="submission" date="2015-09" db="EMBL/GenBank/DDBJ databases">
        <title>Draft genome of the parasitic nematode Teladorsagia circumcincta isolate WARC Sus (inbred).</title>
        <authorList>
            <person name="Mitreva M."/>
        </authorList>
    </citation>
    <scope>NUCLEOTIDE SEQUENCE [LARGE SCALE GENOMIC DNA]</scope>
    <source>
        <strain evidence="3 4">S</strain>
    </source>
</reference>
<comment type="similarity">
    <text evidence="1 2">Belongs to the phospholipid scramblase family.</text>
</comment>
<evidence type="ECO:0000256" key="2">
    <source>
        <dbReference type="RuleBase" id="RU363116"/>
    </source>
</evidence>
<accession>A0A2G9UNI2</accession>
<evidence type="ECO:0000256" key="1">
    <source>
        <dbReference type="ARBA" id="ARBA00005350"/>
    </source>
</evidence>
<evidence type="ECO:0000313" key="3">
    <source>
        <dbReference type="EMBL" id="PIO71831.1"/>
    </source>
</evidence>
<dbReference type="GO" id="GO:0005886">
    <property type="term" value="C:plasma membrane"/>
    <property type="evidence" value="ECO:0007669"/>
    <property type="project" value="TreeGrafter"/>
</dbReference>
<dbReference type="Proteomes" id="UP000230423">
    <property type="component" value="Unassembled WGS sequence"/>
</dbReference>
<keyword evidence="2" id="KW-0449">Lipoprotein</keyword>
<sequence>MTASELQLRFCGICRCPLLLKNAVTFTEDRNSPQKEHITRKCFLVDLDVNSDGFTHEGRRCLGFGRCSGNFAGPKHCSHECRVEMPPGCDVSTPTGFPVGEITKKWRGPLVEFFTNADRFSVWCAVGHRLMITTTSAPHKTMAALPPATIRVQPGPQVQMMSVNGLAANNQAEIASLWMTVPQPIAGVPPGLEYLTMVDQIVVHQLLEFREIILNYQTRNKYVLLNANGEQEVLRITRPFKCCGGGDVDRYIDRIGSVVQRRACCASSFDVKDENDRLVLTIDGPFIACGRNVEFPVTTPSGTPSGSITKKWRGFLREMYTNADTFSVSFPLDLDVKSKALLLGATFMIMVEKGEISEPFTYNLSGVSQAILFKFCKIA</sequence>
<comment type="function">
    <text evidence="2">May mediate accelerated ATP-independent bidirectional transbilayer migration of phospholipids upon binding calcium ions that results in a loss of phospholipid asymmetry in the plasma membrane.</text>
</comment>
<evidence type="ECO:0000313" key="4">
    <source>
        <dbReference type="Proteomes" id="UP000230423"/>
    </source>
</evidence>
<proteinExistence type="inferred from homology"/>
<keyword evidence="4" id="KW-1185">Reference proteome</keyword>
<organism evidence="3 4">
    <name type="scientific">Teladorsagia circumcincta</name>
    <name type="common">Brown stomach worm</name>
    <name type="synonym">Ostertagia circumcincta</name>
    <dbReference type="NCBI Taxonomy" id="45464"/>
    <lineage>
        <taxon>Eukaryota</taxon>
        <taxon>Metazoa</taxon>
        <taxon>Ecdysozoa</taxon>
        <taxon>Nematoda</taxon>
        <taxon>Chromadorea</taxon>
        <taxon>Rhabditida</taxon>
        <taxon>Rhabditina</taxon>
        <taxon>Rhabditomorpha</taxon>
        <taxon>Strongyloidea</taxon>
        <taxon>Trichostrongylidae</taxon>
        <taxon>Teladorsagia</taxon>
    </lineage>
</organism>
<dbReference type="EMBL" id="KZ345832">
    <property type="protein sequence ID" value="PIO71831.1"/>
    <property type="molecule type" value="Genomic_DNA"/>
</dbReference>
<dbReference type="PANTHER" id="PTHR23248:SF63">
    <property type="entry name" value="PHOSPHOLIPID SCRAMBLASE"/>
    <property type="match status" value="1"/>
</dbReference>
<dbReference type="OrthoDB" id="10041953at2759"/>
<dbReference type="InterPro" id="IPR005552">
    <property type="entry name" value="Scramblase"/>
</dbReference>